<dbReference type="InterPro" id="IPR003593">
    <property type="entry name" value="AAA+_ATPase"/>
</dbReference>
<sequence length="593" mass="67160">MVTFKEYLHQLRFFIQGYEHYLFFLLILSIIIGLIDAGSIALLYPMISVGFQISADSIPFYGVIDYISSLIPMGSQFVHLGLLFIILTATSLCLQLAYWKVAFIFQRELIVKTKQSIFSKIDSNDYKFFIDSRQGDLLNLFNQSPHYVQQTYDRLLSFCTDLMTSILVIMMLFLLSPGGLILVLIGGGIFYLIINSISKNISEKLGNLQIASGQSENKVINEYITGIKPIKALHASENWKRQYIEALKLYWSKFAEFMFIQRIPIIAINSLFYITIGVIVLVLYVYYADNFLEIIPVLGTFAAGMMKILPKSMNMGTYKLELKNYLPHVSIIYSIFQEEKYHSLVNGERICKAITSDIILHDVNFSYGHAKILNDVSMTIEKGSMTGLVGHSGSGKSTIASLLLRLYDPGSGRIIVNDFNLKEYDVNTYRDLVGYVSQDPFMFNASIRENILFGGIFSDIEIIEAAKLAYVHEFIMELPEGYDTLVGDQGITLSGGEKQRIVIARAMIRRPEFLILDEATSALDNISEAAVQKAIDQVTKECTTLVIAHRLTTIRNADKIVVIEKGRIVEEGKHEDLLERRGKYWEMSKARAE</sequence>
<accession>A0A2V2MPF8</accession>
<evidence type="ECO:0000256" key="1">
    <source>
        <dbReference type="ARBA" id="ARBA00004141"/>
    </source>
</evidence>
<dbReference type="PANTHER" id="PTHR24221:SF654">
    <property type="entry name" value="ATP-BINDING CASSETTE SUB-FAMILY B MEMBER 6"/>
    <property type="match status" value="1"/>
</dbReference>
<evidence type="ECO:0000256" key="4">
    <source>
        <dbReference type="ARBA" id="ARBA00022840"/>
    </source>
</evidence>
<dbReference type="InterPro" id="IPR027417">
    <property type="entry name" value="P-loop_NTPase"/>
</dbReference>
<evidence type="ECO:0000313" key="11">
    <source>
        <dbReference type="Proteomes" id="UP000245934"/>
    </source>
</evidence>
<dbReference type="PROSITE" id="PS50893">
    <property type="entry name" value="ABC_TRANSPORTER_2"/>
    <property type="match status" value="1"/>
</dbReference>
<feature type="domain" description="ABC transmembrane type-1" evidence="9">
    <location>
        <begin position="23"/>
        <end position="306"/>
    </location>
</feature>
<keyword evidence="2 7" id="KW-0812">Transmembrane</keyword>
<dbReference type="GO" id="GO:0005524">
    <property type="term" value="F:ATP binding"/>
    <property type="evidence" value="ECO:0007669"/>
    <property type="project" value="UniProtKB-KW"/>
</dbReference>
<gene>
    <name evidence="10" type="ORF">DLD82_16455</name>
</gene>
<feature type="transmembrane region" description="Helical" evidence="7">
    <location>
        <begin position="21"/>
        <end position="44"/>
    </location>
</feature>
<keyword evidence="6 7" id="KW-0472">Membrane</keyword>
<evidence type="ECO:0000256" key="3">
    <source>
        <dbReference type="ARBA" id="ARBA00022741"/>
    </source>
</evidence>
<evidence type="ECO:0000313" key="10">
    <source>
        <dbReference type="EMBL" id="PWR70104.1"/>
    </source>
</evidence>
<evidence type="ECO:0000259" key="9">
    <source>
        <dbReference type="PROSITE" id="PS50929"/>
    </source>
</evidence>
<dbReference type="SUPFAM" id="SSF90123">
    <property type="entry name" value="ABC transporter transmembrane region"/>
    <property type="match status" value="1"/>
</dbReference>
<dbReference type="AlphaFoldDB" id="A0A2V2MPF8"/>
<dbReference type="Pfam" id="PF00005">
    <property type="entry name" value="ABC_tran"/>
    <property type="match status" value="1"/>
</dbReference>
<dbReference type="GO" id="GO:0016887">
    <property type="term" value="F:ATP hydrolysis activity"/>
    <property type="evidence" value="ECO:0007669"/>
    <property type="project" value="InterPro"/>
</dbReference>
<dbReference type="Pfam" id="PF00664">
    <property type="entry name" value="ABC_membrane"/>
    <property type="match status" value="1"/>
</dbReference>
<comment type="subcellular location">
    <subcellularLocation>
        <location evidence="1">Membrane</location>
        <topology evidence="1">Multi-pass membrane protein</topology>
    </subcellularLocation>
</comment>
<dbReference type="InterPro" id="IPR003439">
    <property type="entry name" value="ABC_transporter-like_ATP-bd"/>
</dbReference>
<dbReference type="GO" id="GO:0140359">
    <property type="term" value="F:ABC-type transporter activity"/>
    <property type="evidence" value="ECO:0007669"/>
    <property type="project" value="InterPro"/>
</dbReference>
<evidence type="ECO:0000256" key="5">
    <source>
        <dbReference type="ARBA" id="ARBA00022989"/>
    </source>
</evidence>
<dbReference type="Gene3D" id="3.40.50.300">
    <property type="entry name" value="P-loop containing nucleotide triphosphate hydrolases"/>
    <property type="match status" value="1"/>
</dbReference>
<evidence type="ECO:0000256" key="2">
    <source>
        <dbReference type="ARBA" id="ARBA00022692"/>
    </source>
</evidence>
<dbReference type="PANTHER" id="PTHR24221">
    <property type="entry name" value="ATP-BINDING CASSETTE SUB-FAMILY B"/>
    <property type="match status" value="1"/>
</dbReference>
<dbReference type="InterPro" id="IPR036640">
    <property type="entry name" value="ABC1_TM_sf"/>
</dbReference>
<dbReference type="RefSeq" id="WP_109942227.1">
    <property type="nucleotide sequence ID" value="NZ_CP176366.1"/>
</dbReference>
<evidence type="ECO:0000256" key="6">
    <source>
        <dbReference type="ARBA" id="ARBA00023136"/>
    </source>
</evidence>
<feature type="domain" description="ABC transporter" evidence="8">
    <location>
        <begin position="358"/>
        <end position="590"/>
    </location>
</feature>
<dbReference type="FunFam" id="3.40.50.300:FF:000218">
    <property type="entry name" value="Multidrug ABC transporter ATP-binding protein"/>
    <property type="match status" value="1"/>
</dbReference>
<dbReference type="PROSITE" id="PS50929">
    <property type="entry name" value="ABC_TM1F"/>
    <property type="match status" value="1"/>
</dbReference>
<keyword evidence="11" id="KW-1185">Reference proteome</keyword>
<dbReference type="Gene3D" id="1.20.1560.10">
    <property type="entry name" value="ABC transporter type 1, transmembrane domain"/>
    <property type="match status" value="2"/>
</dbReference>
<dbReference type="InterPro" id="IPR039421">
    <property type="entry name" value="Type_1_exporter"/>
</dbReference>
<feature type="transmembrane region" description="Helical" evidence="7">
    <location>
        <begin position="180"/>
        <end position="198"/>
    </location>
</feature>
<dbReference type="Proteomes" id="UP000245934">
    <property type="component" value="Unassembled WGS sequence"/>
</dbReference>
<protein>
    <submittedName>
        <fullName evidence="10">ABC transporter</fullName>
    </submittedName>
</protein>
<dbReference type="SMART" id="SM00382">
    <property type="entry name" value="AAA"/>
    <property type="match status" value="1"/>
</dbReference>
<organism evidence="10 11">
    <name type="scientific">Methanospirillum stamsii</name>
    <dbReference type="NCBI Taxonomy" id="1277351"/>
    <lineage>
        <taxon>Archaea</taxon>
        <taxon>Methanobacteriati</taxon>
        <taxon>Methanobacteriota</taxon>
        <taxon>Stenosarchaea group</taxon>
        <taxon>Methanomicrobia</taxon>
        <taxon>Methanomicrobiales</taxon>
        <taxon>Methanospirillaceae</taxon>
        <taxon>Methanospirillum</taxon>
    </lineage>
</organism>
<dbReference type="PROSITE" id="PS00211">
    <property type="entry name" value="ABC_TRANSPORTER_1"/>
    <property type="match status" value="1"/>
</dbReference>
<dbReference type="InterPro" id="IPR011527">
    <property type="entry name" value="ABC1_TM_dom"/>
</dbReference>
<proteinExistence type="predicted"/>
<dbReference type="InterPro" id="IPR017871">
    <property type="entry name" value="ABC_transporter-like_CS"/>
</dbReference>
<reference evidence="10 11" key="1">
    <citation type="submission" date="2018-05" db="EMBL/GenBank/DDBJ databases">
        <title>Draft genome of Methanospirillum stamsii Pt1.</title>
        <authorList>
            <person name="Dueholm M.S."/>
            <person name="Nielsen P.H."/>
            <person name="Bakmann L.F."/>
            <person name="Otzen D.E."/>
        </authorList>
    </citation>
    <scope>NUCLEOTIDE SEQUENCE [LARGE SCALE GENOMIC DNA]</scope>
    <source>
        <strain evidence="10 11">Pt1</strain>
    </source>
</reference>
<dbReference type="OrthoDB" id="121502at2157"/>
<keyword evidence="5 7" id="KW-1133">Transmembrane helix</keyword>
<evidence type="ECO:0000259" key="8">
    <source>
        <dbReference type="PROSITE" id="PS50893"/>
    </source>
</evidence>
<name>A0A2V2MPF8_9EURY</name>
<keyword evidence="4" id="KW-0067">ATP-binding</keyword>
<feature type="transmembrane region" description="Helical" evidence="7">
    <location>
        <begin position="291"/>
        <end position="309"/>
    </location>
</feature>
<dbReference type="GeneID" id="97608597"/>
<dbReference type="GO" id="GO:0016020">
    <property type="term" value="C:membrane"/>
    <property type="evidence" value="ECO:0007669"/>
    <property type="project" value="UniProtKB-SubCell"/>
</dbReference>
<keyword evidence="3" id="KW-0547">Nucleotide-binding</keyword>
<feature type="transmembrane region" description="Helical" evidence="7">
    <location>
        <begin position="263"/>
        <end position="285"/>
    </location>
</feature>
<dbReference type="EMBL" id="QGMZ01000047">
    <property type="protein sequence ID" value="PWR70104.1"/>
    <property type="molecule type" value="Genomic_DNA"/>
</dbReference>
<feature type="transmembrane region" description="Helical" evidence="7">
    <location>
        <begin position="77"/>
        <end position="99"/>
    </location>
</feature>
<evidence type="ECO:0000256" key="7">
    <source>
        <dbReference type="SAM" id="Phobius"/>
    </source>
</evidence>
<comment type="caution">
    <text evidence="10">The sequence shown here is derived from an EMBL/GenBank/DDBJ whole genome shotgun (WGS) entry which is preliminary data.</text>
</comment>
<dbReference type="SUPFAM" id="SSF52540">
    <property type="entry name" value="P-loop containing nucleoside triphosphate hydrolases"/>
    <property type="match status" value="1"/>
</dbReference>